<feature type="region of interest" description="Disordered" evidence="1">
    <location>
        <begin position="62"/>
        <end position="90"/>
    </location>
</feature>
<evidence type="ECO:0000313" key="3">
    <source>
        <dbReference type="EMBL" id="PIR84244.1"/>
    </source>
</evidence>
<dbReference type="AlphaFoldDB" id="A0A2H0UCU7"/>
<protein>
    <submittedName>
        <fullName evidence="3">Uncharacterized protein</fullName>
    </submittedName>
</protein>
<gene>
    <name evidence="3" type="ORF">COU18_00035</name>
</gene>
<evidence type="ECO:0000256" key="2">
    <source>
        <dbReference type="SAM" id="Phobius"/>
    </source>
</evidence>
<proteinExistence type="predicted"/>
<feature type="transmembrane region" description="Helical" evidence="2">
    <location>
        <begin position="39"/>
        <end position="59"/>
    </location>
</feature>
<sequence>MGNMMEEFQSSLRTAWQRGEDQCDALDQWIKNMNVKQRLALMGLYGAIATTALAVTAVLETPKDQKDDVRSKQSAPLDPVNNQEYSQVLE</sequence>
<feature type="compositionally biased region" description="Polar residues" evidence="1">
    <location>
        <begin position="80"/>
        <end position="90"/>
    </location>
</feature>
<keyword evidence="2" id="KW-1133">Transmembrane helix</keyword>
<keyword evidence="2" id="KW-0472">Membrane</keyword>
<organism evidence="3 4">
    <name type="scientific">Candidatus Kaiserbacteria bacterium CG10_big_fil_rev_8_21_14_0_10_51_14</name>
    <dbReference type="NCBI Taxonomy" id="1974610"/>
    <lineage>
        <taxon>Bacteria</taxon>
        <taxon>Candidatus Kaiseribacteriota</taxon>
    </lineage>
</organism>
<comment type="caution">
    <text evidence="3">The sequence shown here is derived from an EMBL/GenBank/DDBJ whole genome shotgun (WGS) entry which is preliminary data.</text>
</comment>
<keyword evidence="2" id="KW-0812">Transmembrane</keyword>
<dbReference type="EMBL" id="PFBK01000001">
    <property type="protein sequence ID" value="PIR84244.1"/>
    <property type="molecule type" value="Genomic_DNA"/>
</dbReference>
<reference evidence="4" key="1">
    <citation type="submission" date="2017-09" db="EMBL/GenBank/DDBJ databases">
        <title>Depth-based differentiation of microbial function through sediment-hosted aquifers and enrichment of novel symbionts in the deep terrestrial subsurface.</title>
        <authorList>
            <person name="Probst A.J."/>
            <person name="Ladd B."/>
            <person name="Jarett J.K."/>
            <person name="Geller-Mcgrath D.E."/>
            <person name="Sieber C.M.K."/>
            <person name="Emerson J.B."/>
            <person name="Anantharaman K."/>
            <person name="Thomas B.C."/>
            <person name="Malmstrom R."/>
            <person name="Stieglmeier M."/>
            <person name="Klingl A."/>
            <person name="Woyke T."/>
            <person name="Ryan C.M."/>
            <person name="Banfield J.F."/>
        </authorList>
    </citation>
    <scope>NUCLEOTIDE SEQUENCE [LARGE SCALE GENOMIC DNA]</scope>
</reference>
<feature type="compositionally biased region" description="Basic and acidic residues" evidence="1">
    <location>
        <begin position="62"/>
        <end position="71"/>
    </location>
</feature>
<evidence type="ECO:0000313" key="4">
    <source>
        <dbReference type="Proteomes" id="UP000231192"/>
    </source>
</evidence>
<name>A0A2H0UCU7_9BACT</name>
<evidence type="ECO:0000256" key="1">
    <source>
        <dbReference type="SAM" id="MobiDB-lite"/>
    </source>
</evidence>
<dbReference type="Proteomes" id="UP000231192">
    <property type="component" value="Unassembled WGS sequence"/>
</dbReference>
<accession>A0A2H0UCU7</accession>